<dbReference type="Proteomes" id="UP000235145">
    <property type="component" value="Unassembled WGS sequence"/>
</dbReference>
<dbReference type="InterPro" id="IPR021109">
    <property type="entry name" value="Peptidase_aspartic_dom_sf"/>
</dbReference>
<feature type="region of interest" description="Disordered" evidence="2">
    <location>
        <begin position="110"/>
        <end position="145"/>
    </location>
</feature>
<dbReference type="CDD" id="cd00303">
    <property type="entry name" value="retropepsin_like"/>
    <property type="match status" value="1"/>
</dbReference>
<keyword evidence="4" id="KW-1185">Reference proteome</keyword>
<gene>
    <name evidence="3" type="ORF">LSAT_V11C500254800</name>
</gene>
<proteinExistence type="predicted"/>
<feature type="compositionally biased region" description="Polar residues" evidence="2">
    <location>
        <begin position="519"/>
        <end position="528"/>
    </location>
</feature>
<dbReference type="Gene3D" id="2.40.70.10">
    <property type="entry name" value="Acid Proteases"/>
    <property type="match status" value="1"/>
</dbReference>
<evidence type="ECO:0000256" key="2">
    <source>
        <dbReference type="SAM" id="MobiDB-lite"/>
    </source>
</evidence>
<feature type="compositionally biased region" description="Basic and acidic residues" evidence="2">
    <location>
        <begin position="9"/>
        <end position="20"/>
    </location>
</feature>
<feature type="coiled-coil region" evidence="1">
    <location>
        <begin position="20"/>
        <end position="61"/>
    </location>
</feature>
<dbReference type="EMBL" id="NBSK02000005">
    <property type="protein sequence ID" value="KAJ0207013.1"/>
    <property type="molecule type" value="Genomic_DNA"/>
</dbReference>
<protein>
    <recommendedName>
        <fullName evidence="5">Aspartic peptidase DDI1-type domain-containing protein</fullName>
    </recommendedName>
</protein>
<feature type="region of interest" description="Disordered" evidence="2">
    <location>
        <begin position="502"/>
        <end position="545"/>
    </location>
</feature>
<evidence type="ECO:0008006" key="5">
    <source>
        <dbReference type="Google" id="ProtNLM"/>
    </source>
</evidence>
<evidence type="ECO:0000313" key="3">
    <source>
        <dbReference type="EMBL" id="KAJ0207013.1"/>
    </source>
</evidence>
<feature type="compositionally biased region" description="Basic and acidic residues" evidence="2">
    <location>
        <begin position="503"/>
        <end position="515"/>
    </location>
</feature>
<dbReference type="PANTHER" id="PTHR33067:SF35">
    <property type="entry name" value="ASPARTIC PEPTIDASE DDI1-TYPE DOMAIN-CONTAINING PROTEIN"/>
    <property type="match status" value="1"/>
</dbReference>
<dbReference type="SUPFAM" id="SSF50630">
    <property type="entry name" value="Acid proteases"/>
    <property type="match status" value="1"/>
</dbReference>
<feature type="compositionally biased region" description="Polar residues" evidence="2">
    <location>
        <begin position="110"/>
        <end position="120"/>
    </location>
</feature>
<evidence type="ECO:0000256" key="1">
    <source>
        <dbReference type="SAM" id="Coils"/>
    </source>
</evidence>
<accession>A0A9R1VJ71</accession>
<dbReference type="PANTHER" id="PTHR33067">
    <property type="entry name" value="RNA-DIRECTED DNA POLYMERASE-RELATED"/>
    <property type="match status" value="1"/>
</dbReference>
<feature type="compositionally biased region" description="Polar residues" evidence="2">
    <location>
        <begin position="129"/>
        <end position="142"/>
    </location>
</feature>
<keyword evidence="1" id="KW-0175">Coiled coil</keyword>
<organism evidence="3 4">
    <name type="scientific">Lactuca sativa</name>
    <name type="common">Garden lettuce</name>
    <dbReference type="NCBI Taxonomy" id="4236"/>
    <lineage>
        <taxon>Eukaryota</taxon>
        <taxon>Viridiplantae</taxon>
        <taxon>Streptophyta</taxon>
        <taxon>Embryophyta</taxon>
        <taxon>Tracheophyta</taxon>
        <taxon>Spermatophyta</taxon>
        <taxon>Magnoliopsida</taxon>
        <taxon>eudicotyledons</taxon>
        <taxon>Gunneridae</taxon>
        <taxon>Pentapetalae</taxon>
        <taxon>asterids</taxon>
        <taxon>campanulids</taxon>
        <taxon>Asterales</taxon>
        <taxon>Asteraceae</taxon>
        <taxon>Cichorioideae</taxon>
        <taxon>Cichorieae</taxon>
        <taxon>Lactucinae</taxon>
        <taxon>Lactuca</taxon>
    </lineage>
</organism>
<comment type="caution">
    <text evidence="3">The sequence shown here is derived from an EMBL/GenBank/DDBJ whole genome shotgun (WGS) entry which is preliminary data.</text>
</comment>
<dbReference type="Pfam" id="PF13650">
    <property type="entry name" value="Asp_protease_2"/>
    <property type="match status" value="1"/>
</dbReference>
<reference evidence="3 4" key="1">
    <citation type="journal article" date="2017" name="Nat. Commun.">
        <title>Genome assembly with in vitro proximity ligation data and whole-genome triplication in lettuce.</title>
        <authorList>
            <person name="Reyes-Chin-Wo S."/>
            <person name="Wang Z."/>
            <person name="Yang X."/>
            <person name="Kozik A."/>
            <person name="Arikit S."/>
            <person name="Song C."/>
            <person name="Xia L."/>
            <person name="Froenicke L."/>
            <person name="Lavelle D.O."/>
            <person name="Truco M.J."/>
            <person name="Xia R."/>
            <person name="Zhu S."/>
            <person name="Xu C."/>
            <person name="Xu H."/>
            <person name="Xu X."/>
            <person name="Cox K."/>
            <person name="Korf I."/>
            <person name="Meyers B.C."/>
            <person name="Michelmore R.W."/>
        </authorList>
    </citation>
    <scope>NUCLEOTIDE SEQUENCE [LARGE SCALE GENOMIC DNA]</scope>
    <source>
        <strain evidence="4">cv. Salinas</strain>
        <tissue evidence="3">Seedlings</tissue>
    </source>
</reference>
<name>A0A9R1VJ71_LACSA</name>
<feature type="region of interest" description="Disordered" evidence="2">
    <location>
        <begin position="570"/>
        <end position="596"/>
    </location>
</feature>
<evidence type="ECO:0000313" key="4">
    <source>
        <dbReference type="Proteomes" id="UP000235145"/>
    </source>
</evidence>
<dbReference type="AlphaFoldDB" id="A0A9R1VJ71"/>
<feature type="region of interest" description="Disordered" evidence="2">
    <location>
        <begin position="1"/>
        <end position="20"/>
    </location>
</feature>
<feature type="compositionally biased region" description="Basic and acidic residues" evidence="2">
    <location>
        <begin position="530"/>
        <end position="539"/>
    </location>
</feature>
<sequence>MFTRFVAVSEKRHNDTDAKMKEQRNMLREHQAMMKDQQNMLRNQQASIHNIEKQLGQLAKQINQRAPGGLPSNTKQNPRMAHVNAITTNSEPIHNPLTFVQKNHNKVQTEEVSSWNSSKPDSTRRVANMDSTSRQPVNTNCTLLKPYRPSLPFPSRAMPDEQIQEYRRFMEHIKALQVNIPFVETILQTPKYGSLLKNLFTTRRNIEEVAEIVLSELPKKRGDLGSITVPCQFGNIMITRALTDSGASINIMPYSFFQKLNLPVPKPIPMKIHLADKTIIHPMGVCEDLLIKIYKLVFPVDFIILDMEEDSKVPIILGRPFFNTACALVDMCESMLTLRVGDDLVIFEVEKKKKPKESKEDKVSLMILDDEVLERELAYLQEDNPNQFLLSLEENSDAKGDLEEIERLIKEADCKESLTSVEDSLTHRVVSANSTSTCESSQSNGNDNLQAIRTLCEPDVHVLHDYLKNPLKKNKTVKYCVNFEDAHLSFLEAVVEDDAAVQEEDRGSLEDKGDLKTFNGDNHNSSIESHMLDQEEMSIKSKRTKPRAIVSTSCEDFTFKVPYSVTTKEAIKKDKKGRETIKREKEEVEKNKHGKG</sequence>